<gene>
    <name evidence="1" type="ORF">GMARGA_LOCUS24070</name>
</gene>
<keyword evidence="2" id="KW-1185">Reference proteome</keyword>
<dbReference type="Proteomes" id="UP000789901">
    <property type="component" value="Unassembled WGS sequence"/>
</dbReference>
<proteinExistence type="predicted"/>
<comment type="caution">
    <text evidence="1">The sequence shown here is derived from an EMBL/GenBank/DDBJ whole genome shotgun (WGS) entry which is preliminary data.</text>
</comment>
<sequence>MLVRLKTKKKNLQQPGSLTIVIMKRQRNSYTVKEKCKAVELVCHTSNKFAAKTYFLDLTMLGQWVKSFSQDNLSNKNSRKVGFGHHALFPEEEAQLYEWIMELRKEGLTVNYSSIKMKMAEIMKLSAGLAQDKTKKLAINNFKFSQHWFIDLEDKLLKFQQFVIRLRQKNDYLLGMIANMDKTPVWFDMMGNLTVNPRGMKMVHVRTTGNDKN</sequence>
<dbReference type="Gene3D" id="1.10.10.60">
    <property type="entry name" value="Homeodomain-like"/>
    <property type="match status" value="1"/>
</dbReference>
<organism evidence="1 2">
    <name type="scientific">Gigaspora margarita</name>
    <dbReference type="NCBI Taxonomy" id="4874"/>
    <lineage>
        <taxon>Eukaryota</taxon>
        <taxon>Fungi</taxon>
        <taxon>Fungi incertae sedis</taxon>
        <taxon>Mucoromycota</taxon>
        <taxon>Glomeromycotina</taxon>
        <taxon>Glomeromycetes</taxon>
        <taxon>Diversisporales</taxon>
        <taxon>Gigasporaceae</taxon>
        <taxon>Gigaspora</taxon>
    </lineage>
</organism>
<dbReference type="EMBL" id="CAJVQB010025008">
    <property type="protein sequence ID" value="CAG8805347.1"/>
    <property type="molecule type" value="Genomic_DNA"/>
</dbReference>
<protein>
    <submittedName>
        <fullName evidence="1">34613_t:CDS:1</fullName>
    </submittedName>
</protein>
<accession>A0ABN7VY45</accession>
<evidence type="ECO:0000313" key="2">
    <source>
        <dbReference type="Proteomes" id="UP000789901"/>
    </source>
</evidence>
<evidence type="ECO:0000313" key="1">
    <source>
        <dbReference type="EMBL" id="CAG8805347.1"/>
    </source>
</evidence>
<reference evidence="1 2" key="1">
    <citation type="submission" date="2021-06" db="EMBL/GenBank/DDBJ databases">
        <authorList>
            <person name="Kallberg Y."/>
            <person name="Tangrot J."/>
            <person name="Rosling A."/>
        </authorList>
    </citation>
    <scope>NUCLEOTIDE SEQUENCE [LARGE SCALE GENOMIC DNA]</scope>
    <source>
        <strain evidence="1 2">120-4 pot B 10/14</strain>
    </source>
</reference>
<name>A0ABN7VY45_GIGMA</name>